<geneLocation type="plasmid" evidence="1 2">
    <name>unnamed2</name>
</geneLocation>
<evidence type="ECO:0000313" key="1">
    <source>
        <dbReference type="EMBL" id="AVK09156.1"/>
    </source>
</evidence>
<dbReference type="EMBL" id="CP027170">
    <property type="protein sequence ID" value="AVK09156.1"/>
    <property type="molecule type" value="Genomic_DNA"/>
</dbReference>
<dbReference type="Proteomes" id="UP000238390">
    <property type="component" value="Plasmid unnamed2"/>
</dbReference>
<accession>A0A2K4XHW9</accession>
<evidence type="ECO:0000313" key="2">
    <source>
        <dbReference type="Proteomes" id="UP000238390"/>
    </source>
</evidence>
<name>A0A2K4XHW9_9PSED</name>
<proteinExistence type="predicted"/>
<reference evidence="1 2" key="1">
    <citation type="submission" date="2018-02" db="EMBL/GenBank/DDBJ databases">
        <title>FDA/CDC Antimicrobial Resistant Isolate Bank Genome Sequencing.</title>
        <authorList>
            <person name="Benahmed F.H."/>
            <person name="Lutgring J.D."/>
            <person name="Yoo B."/>
            <person name="Machado M."/>
            <person name="Brown A."/>
            <person name="McAllister G."/>
            <person name="Perry A."/>
            <person name="Halpin A.L."/>
            <person name="Vavikolanu K."/>
            <person name="Ott S."/>
            <person name="Zhao X."/>
            <person name="Tallon L.J."/>
            <person name="Sadzewicz L."/>
            <person name="Aluvathingal J."/>
            <person name="Nadendla S."/>
            <person name="Voskania-kordi A."/>
            <person name="Simonyan V."/>
            <person name="Patel J."/>
            <person name="Shawar R.M."/>
        </authorList>
    </citation>
    <scope>NUCLEOTIDE SEQUENCE [LARGE SCALE GENOMIC DNA]</scope>
    <source>
        <strain evidence="1 2">AR_0356</strain>
        <plasmid evidence="1 2">unnamed2</plasmid>
    </source>
</reference>
<sequence length="343" mass="37610">MRNRSCCPPGRAASVKARNLGVILFPILMGGCAVEQPRWVTDRPAAYCYKTADKVCLADLISAHLQKAPGGTIRDDAMWRAAAAVRIAGAQFPEALKSLQSSVEAFSCTAKGFYWEEASAAVQEAQHGRFRNALSAAQQIDGKDARTYALSLIVQISSEAKDDKALGKALDVLSKDDERAYMDALLLRLQVLLAQGDLERSSALQNHLLAFFAKDPETGVEPATEMAITYLSQGLKLDARDFLVRAADGIPGVRSADNLKLFNLVGQVIDGYRPIPDDFYQFSSDSARLRAYLVVARYYRNTGNRAMVTSMLVDASRFTQKASFKANRTEVASRLADFLRDSH</sequence>
<keyword evidence="1" id="KW-0614">Plasmid</keyword>
<dbReference type="PROSITE" id="PS51257">
    <property type="entry name" value="PROKAR_LIPOPROTEIN"/>
    <property type="match status" value="1"/>
</dbReference>
<dbReference type="AlphaFoldDB" id="A0A2K4XHW9"/>
<protein>
    <submittedName>
        <fullName evidence="1">Uncharacterized protein</fullName>
    </submittedName>
</protein>
<organism evidence="1 2">
    <name type="scientific">Pseudomonas paraeruginosa</name>
    <dbReference type="NCBI Taxonomy" id="2994495"/>
    <lineage>
        <taxon>Bacteria</taxon>
        <taxon>Pseudomonadati</taxon>
        <taxon>Pseudomonadota</taxon>
        <taxon>Gammaproteobacteria</taxon>
        <taxon>Pseudomonadales</taxon>
        <taxon>Pseudomonadaceae</taxon>
        <taxon>Pseudomonas</taxon>
    </lineage>
</organism>
<gene>
    <name evidence="1" type="ORF">CSB93_6846</name>
</gene>
<keyword evidence="2" id="KW-1185">Reference proteome</keyword>